<feature type="domain" description="DUF4395" evidence="2">
    <location>
        <begin position="18"/>
        <end position="147"/>
    </location>
</feature>
<feature type="transmembrane region" description="Helical" evidence="1">
    <location>
        <begin position="92"/>
        <end position="116"/>
    </location>
</feature>
<evidence type="ECO:0000259" key="2">
    <source>
        <dbReference type="Pfam" id="PF14340"/>
    </source>
</evidence>
<protein>
    <recommendedName>
        <fullName evidence="2">DUF4395 domain-containing protein</fullName>
    </recommendedName>
</protein>
<dbReference type="EMBL" id="BACI01000033">
    <property type="protein sequence ID" value="GAA11473.1"/>
    <property type="molecule type" value="Genomic_DNA"/>
</dbReference>
<evidence type="ECO:0000313" key="3">
    <source>
        <dbReference type="EMBL" id="GAA11473.1"/>
    </source>
</evidence>
<organism evidence="3 4">
    <name type="scientific">Gordonia alkanivorans NBRC 16433</name>
    <dbReference type="NCBI Taxonomy" id="1027371"/>
    <lineage>
        <taxon>Bacteria</taxon>
        <taxon>Bacillati</taxon>
        <taxon>Actinomycetota</taxon>
        <taxon>Actinomycetes</taxon>
        <taxon>Mycobacteriales</taxon>
        <taxon>Gordoniaceae</taxon>
        <taxon>Gordonia</taxon>
    </lineage>
</organism>
<keyword evidence="1" id="KW-0472">Membrane</keyword>
<evidence type="ECO:0000256" key="1">
    <source>
        <dbReference type="SAM" id="Phobius"/>
    </source>
</evidence>
<dbReference type="eggNOG" id="ENOG5032J0V">
    <property type="taxonomic scope" value="Bacteria"/>
</dbReference>
<sequence length="170" mass="17785">MEVLSMSVREVLTFPNPVNDYAARTTAGLVVALAIIAVAVNSPILYGLLALGFALRVASGPTLSPFGQLSVKFIVPKIVRKEKLVPGPPKRFAQTIGLVVSGTAFVLSLFGFGLAAQITTGVLIFAATLESVFGFCLGCTIFGFLQRAGIIPESVCEACNNISLRNPAAV</sequence>
<keyword evidence="1" id="KW-1133">Transmembrane helix</keyword>
<dbReference type="STRING" id="1027371.GOALK_033_00060"/>
<feature type="transmembrane region" description="Helical" evidence="1">
    <location>
        <begin position="21"/>
        <end position="40"/>
    </location>
</feature>
<proteinExistence type="predicted"/>
<keyword evidence="1" id="KW-0812">Transmembrane</keyword>
<gene>
    <name evidence="3" type="ORF">GOALK_033_00060</name>
</gene>
<name>F9VS84_9ACTN</name>
<dbReference type="AlphaFoldDB" id="F9VS84"/>
<reference evidence="3 4" key="1">
    <citation type="submission" date="2011-05" db="EMBL/GenBank/DDBJ databases">
        <title>Whole genome shotgun sequence of Gordonia alkanivorans NBRC 16433.</title>
        <authorList>
            <person name="Hosoyama A."/>
            <person name="Nakamura S."/>
            <person name="Takarada H."/>
            <person name="Tsuchikane K."/>
            <person name="Yamazaki S."/>
            <person name="Fujita N."/>
        </authorList>
    </citation>
    <scope>NUCLEOTIDE SEQUENCE [LARGE SCALE GENOMIC DNA]</scope>
    <source>
        <strain evidence="3 4">NBRC 16433</strain>
    </source>
</reference>
<feature type="transmembrane region" description="Helical" evidence="1">
    <location>
        <begin position="122"/>
        <end position="145"/>
    </location>
</feature>
<dbReference type="Proteomes" id="UP000003558">
    <property type="component" value="Unassembled WGS sequence"/>
</dbReference>
<comment type="caution">
    <text evidence="3">The sequence shown here is derived from an EMBL/GenBank/DDBJ whole genome shotgun (WGS) entry which is preliminary data.</text>
</comment>
<accession>F9VS84</accession>
<dbReference type="InterPro" id="IPR025508">
    <property type="entry name" value="DUF4395"/>
</dbReference>
<dbReference type="Pfam" id="PF14340">
    <property type="entry name" value="DUF4395"/>
    <property type="match status" value="1"/>
</dbReference>
<evidence type="ECO:0000313" key="4">
    <source>
        <dbReference type="Proteomes" id="UP000003558"/>
    </source>
</evidence>